<keyword evidence="3" id="KW-1185">Reference proteome</keyword>
<evidence type="ECO:0000256" key="1">
    <source>
        <dbReference type="SAM" id="Coils"/>
    </source>
</evidence>
<evidence type="ECO:0008006" key="4">
    <source>
        <dbReference type="Google" id="ProtNLM"/>
    </source>
</evidence>
<dbReference type="AlphaFoldDB" id="A0AAD7FQ83"/>
<evidence type="ECO:0000313" key="3">
    <source>
        <dbReference type="Proteomes" id="UP001221142"/>
    </source>
</evidence>
<dbReference type="EMBL" id="JARKIF010000006">
    <property type="protein sequence ID" value="KAJ7636750.1"/>
    <property type="molecule type" value="Genomic_DNA"/>
</dbReference>
<reference evidence="2" key="1">
    <citation type="submission" date="2023-03" db="EMBL/GenBank/DDBJ databases">
        <title>Massive genome expansion in bonnet fungi (Mycena s.s.) driven by repeated elements and novel gene families across ecological guilds.</title>
        <authorList>
            <consortium name="Lawrence Berkeley National Laboratory"/>
            <person name="Harder C.B."/>
            <person name="Miyauchi S."/>
            <person name="Viragh M."/>
            <person name="Kuo A."/>
            <person name="Thoen E."/>
            <person name="Andreopoulos B."/>
            <person name="Lu D."/>
            <person name="Skrede I."/>
            <person name="Drula E."/>
            <person name="Henrissat B."/>
            <person name="Morin E."/>
            <person name="Kohler A."/>
            <person name="Barry K."/>
            <person name="LaButti K."/>
            <person name="Morin E."/>
            <person name="Salamov A."/>
            <person name="Lipzen A."/>
            <person name="Mereny Z."/>
            <person name="Hegedus B."/>
            <person name="Baldrian P."/>
            <person name="Stursova M."/>
            <person name="Weitz H."/>
            <person name="Taylor A."/>
            <person name="Grigoriev I.V."/>
            <person name="Nagy L.G."/>
            <person name="Martin F."/>
            <person name="Kauserud H."/>
        </authorList>
    </citation>
    <scope>NUCLEOTIDE SEQUENCE</scope>
    <source>
        <strain evidence="2">9284</strain>
    </source>
</reference>
<evidence type="ECO:0000313" key="2">
    <source>
        <dbReference type="EMBL" id="KAJ7636750.1"/>
    </source>
</evidence>
<proteinExistence type="predicted"/>
<feature type="coiled-coil region" evidence="1">
    <location>
        <begin position="4"/>
        <end position="38"/>
    </location>
</feature>
<organism evidence="2 3">
    <name type="scientific">Roridomyces roridus</name>
    <dbReference type="NCBI Taxonomy" id="1738132"/>
    <lineage>
        <taxon>Eukaryota</taxon>
        <taxon>Fungi</taxon>
        <taxon>Dikarya</taxon>
        <taxon>Basidiomycota</taxon>
        <taxon>Agaricomycotina</taxon>
        <taxon>Agaricomycetes</taxon>
        <taxon>Agaricomycetidae</taxon>
        <taxon>Agaricales</taxon>
        <taxon>Marasmiineae</taxon>
        <taxon>Mycenaceae</taxon>
        <taxon>Roridomyces</taxon>
    </lineage>
</organism>
<sequence length="419" mass="46836">MASIHELHERIEGLSQAITRQKELLRELEQQRSDARLDLNAILDPVARLPVEVASHLFWQCIPGALDFETSHLRPASLLLRICRRWRAIALATPCLWATIDDAHLPLKDFRGLLELWLARAQSHPISLAMHWSDGFDSTQVVRANTHRIQNLTMMYPRGGMKVVPAFDALRCLTIDGFYTHGVESPAELLQVLRGAPNLVEANFLHLSFRSGFLDDVEVLTHSSLRHLRFGKALEEYNSGDALDSDPIITQRLTLPCLQTLCYTGGTGYSCAADLLAFLKRSSAPLRHLQLTLHGVHIHSRAVECLPLLSGVTNLDILQPDHELTQNFTSLVAAPGLLPALRKLSIIAGRVDSVGYRTILDELRRRRRVIQSFRLVVVDDSTGPEEALVDSFRELMENGMDIHIEGLRLWSGGRDGGTS</sequence>
<protein>
    <recommendedName>
        <fullName evidence="4">F-box domain-containing protein</fullName>
    </recommendedName>
</protein>
<comment type="caution">
    <text evidence="2">The sequence shown here is derived from an EMBL/GenBank/DDBJ whole genome shotgun (WGS) entry which is preliminary data.</text>
</comment>
<accession>A0AAD7FQ83</accession>
<gene>
    <name evidence="2" type="ORF">FB45DRAFT_907248</name>
</gene>
<keyword evidence="1" id="KW-0175">Coiled coil</keyword>
<dbReference type="Proteomes" id="UP001221142">
    <property type="component" value="Unassembled WGS sequence"/>
</dbReference>
<name>A0AAD7FQ83_9AGAR</name>